<keyword evidence="2" id="KW-1185">Reference proteome</keyword>
<organism evidence="2 3">
    <name type="scientific">Heterorhabditis bacteriophora</name>
    <name type="common">Entomopathogenic nematode worm</name>
    <dbReference type="NCBI Taxonomy" id="37862"/>
    <lineage>
        <taxon>Eukaryota</taxon>
        <taxon>Metazoa</taxon>
        <taxon>Ecdysozoa</taxon>
        <taxon>Nematoda</taxon>
        <taxon>Chromadorea</taxon>
        <taxon>Rhabditida</taxon>
        <taxon>Rhabditina</taxon>
        <taxon>Rhabditomorpha</taxon>
        <taxon>Strongyloidea</taxon>
        <taxon>Heterorhabditidae</taxon>
        <taxon>Heterorhabditis</taxon>
    </lineage>
</organism>
<keyword evidence="1" id="KW-0472">Membrane</keyword>
<name>A0A1I7W8M7_HETBA</name>
<keyword evidence="1" id="KW-0812">Transmembrane</keyword>
<protein>
    <submittedName>
        <fullName evidence="3">Eph LBD domain-containing protein</fullName>
    </submittedName>
</protein>
<dbReference type="AlphaFoldDB" id="A0A1I7W8M7"/>
<keyword evidence="1" id="KW-1133">Transmembrane helix</keyword>
<evidence type="ECO:0000313" key="3">
    <source>
        <dbReference type="WBParaSite" id="Hba_00994"/>
    </source>
</evidence>
<feature type="transmembrane region" description="Helical" evidence="1">
    <location>
        <begin position="265"/>
        <end position="294"/>
    </location>
</feature>
<feature type="transmembrane region" description="Helical" evidence="1">
    <location>
        <begin position="144"/>
        <end position="166"/>
    </location>
</feature>
<proteinExistence type="predicted"/>
<reference evidence="3" key="1">
    <citation type="submission" date="2016-11" db="UniProtKB">
        <authorList>
            <consortium name="WormBaseParasite"/>
        </authorList>
    </citation>
    <scope>IDENTIFICATION</scope>
</reference>
<dbReference type="WBParaSite" id="Hba_00994">
    <property type="protein sequence ID" value="Hba_00994"/>
    <property type="gene ID" value="Hba_00994"/>
</dbReference>
<evidence type="ECO:0000313" key="2">
    <source>
        <dbReference type="Proteomes" id="UP000095283"/>
    </source>
</evidence>
<dbReference type="Proteomes" id="UP000095283">
    <property type="component" value="Unplaced"/>
</dbReference>
<sequence>MIINTYYLDGLEECNNIDRNWTDHIEDQALRYGRVPDAVWLEKAGMKQFTALFMTIPPYHMERTARAACSKHEKQLTCGAEYEGVETTQGRIEELKTIGNHRMMFEKECSDPKFVSRVYPCVGGDVQQWMQPCADVSLFSKSPIFFLVNCLVSSLLSYFSFFTFSYHKPDWLYIEVCRELKFLQHLSFQQVNSYSAVRESVNARIAHIYDNAIEIIKDLISLIVHSSYRSEDKSSGASVFDHAMSSIARLEGTKCGLFKKLKNCILIYAMILLFSCVSCNTKLYVKLTFVYLVLMTERQIDKKGVWIKKKHNKEGQKIKEVQIVIQMRVCVLRQLLQQCGVEAVKAFNTSISLGYLRTERRERLNLDFKVFNYPVHPNCIGVFTISAINSIRTRLNLRKCYNYIYIYKLCNTAAI</sequence>
<evidence type="ECO:0000256" key="1">
    <source>
        <dbReference type="SAM" id="Phobius"/>
    </source>
</evidence>
<accession>A0A1I7W8M7</accession>